<proteinExistence type="inferred from homology"/>
<evidence type="ECO:0000313" key="13">
    <source>
        <dbReference type="EMBL" id="SCC79204.1"/>
    </source>
</evidence>
<dbReference type="Gene3D" id="3.40.50.720">
    <property type="entry name" value="NAD(P)-binding Rossmann-like Domain"/>
    <property type="match status" value="1"/>
</dbReference>
<dbReference type="Proteomes" id="UP000050497">
    <property type="component" value="Unassembled WGS sequence"/>
</dbReference>
<name>A0A0N8KE25_9HYPH</name>
<feature type="binding site" evidence="8">
    <location>
        <position position="254"/>
    </location>
    <ligand>
        <name>shikimate</name>
        <dbReference type="ChEBI" id="CHEBI:36208"/>
    </ligand>
</feature>
<dbReference type="GO" id="GO:0005829">
    <property type="term" value="C:cytosol"/>
    <property type="evidence" value="ECO:0007669"/>
    <property type="project" value="TreeGrafter"/>
</dbReference>
<dbReference type="InterPro" id="IPR013708">
    <property type="entry name" value="Shikimate_DH-bd_N"/>
</dbReference>
<sequence>MTRKAFVVGHPIAHSRSPLIHNHWIAHYGLDGSYEKLDVAPDDLAAFLAHFHEDGFVGGNVTIPHKEAAFAGVARTTKRAQRLGAVNTLWREGGILWGDNTDITGYLDNLDARCGPDWAARAGSALVLGAGGAARAVVAGLIERGLSPIFLVNRTRGRAEALTDMFAGYGKSDSALGVHGFDAIPEILPRVGLIVNTTALGMKGQPPLPLDLTHCRDDAIVSDIVYVPLETPFLAMARARGLACVDGLGMLLHQAVPGFERWFGVRPAVTPALRALVEADILAGKG</sequence>
<evidence type="ECO:0000259" key="9">
    <source>
        <dbReference type="Pfam" id="PF01488"/>
    </source>
</evidence>
<feature type="binding site" evidence="8">
    <location>
        <begin position="153"/>
        <end position="158"/>
    </location>
    <ligand>
        <name>NADP(+)</name>
        <dbReference type="ChEBI" id="CHEBI:58349"/>
    </ligand>
</feature>
<feature type="domain" description="Quinate/shikimate 5-dehydrogenase/glutamyl-tRNA reductase" evidence="9">
    <location>
        <begin position="124"/>
        <end position="196"/>
    </location>
</feature>
<feature type="binding site" evidence="8">
    <location>
        <position position="87"/>
    </location>
    <ligand>
        <name>shikimate</name>
        <dbReference type="ChEBI" id="CHEBI:36208"/>
    </ligand>
</feature>
<dbReference type="RefSeq" id="WP_074444189.1">
    <property type="nucleotide sequence ID" value="NZ_FMBM01000001.1"/>
</dbReference>
<comment type="catalytic activity">
    <reaction evidence="7 8">
        <text>shikimate + NADP(+) = 3-dehydroshikimate + NADPH + H(+)</text>
        <dbReference type="Rhea" id="RHEA:17737"/>
        <dbReference type="ChEBI" id="CHEBI:15378"/>
        <dbReference type="ChEBI" id="CHEBI:16630"/>
        <dbReference type="ChEBI" id="CHEBI:36208"/>
        <dbReference type="ChEBI" id="CHEBI:57783"/>
        <dbReference type="ChEBI" id="CHEBI:58349"/>
        <dbReference type="EC" id="1.1.1.25"/>
    </reaction>
</comment>
<dbReference type="EMBL" id="LJSX01000018">
    <property type="protein sequence ID" value="KPQ10154.1"/>
    <property type="molecule type" value="Genomic_DNA"/>
</dbReference>
<dbReference type="InterPro" id="IPR006151">
    <property type="entry name" value="Shikm_DH/Glu-tRNA_Rdtase"/>
</dbReference>
<dbReference type="InterPro" id="IPR036291">
    <property type="entry name" value="NAD(P)-bd_dom_sf"/>
</dbReference>
<accession>A0A0N8KE25</accession>
<dbReference type="PATRIC" id="fig|1653334.4.peg.373"/>
<dbReference type="SUPFAM" id="SSF53223">
    <property type="entry name" value="Aminoacid dehydrogenase-like, N-terminal domain"/>
    <property type="match status" value="1"/>
</dbReference>
<dbReference type="UniPathway" id="UPA00053">
    <property type="reaction ID" value="UER00087"/>
</dbReference>
<comment type="caution">
    <text evidence="8">Lacks conserved residue(s) required for the propagation of feature annotation.</text>
</comment>
<comment type="function">
    <text evidence="8">Involved in the biosynthesis of the chorismate, which leads to the biosynthesis of aromatic amino acids. Catalyzes the reversible NADPH linked reduction of 3-dehydroshikimate (DHSA) to yield shikimate (SA).</text>
</comment>
<evidence type="ECO:0000256" key="1">
    <source>
        <dbReference type="ARBA" id="ARBA00004871"/>
    </source>
</evidence>
<dbReference type="Proteomes" id="UP000182800">
    <property type="component" value="Unassembled WGS sequence"/>
</dbReference>
<dbReference type="InterPro" id="IPR011342">
    <property type="entry name" value="Shikimate_DH"/>
</dbReference>
<comment type="pathway">
    <text evidence="1 8">Metabolic intermediate biosynthesis; chorismate biosynthesis; chorismate from D-erythrose 4-phosphate and phosphoenolpyruvate: step 4/7.</text>
</comment>
<dbReference type="EMBL" id="FMBM01000001">
    <property type="protein sequence ID" value="SCC79204.1"/>
    <property type="molecule type" value="Genomic_DNA"/>
</dbReference>
<dbReference type="Pfam" id="PF08501">
    <property type="entry name" value="Shikimate_dh_N"/>
    <property type="match status" value="1"/>
</dbReference>
<dbReference type="GO" id="GO:0008652">
    <property type="term" value="P:amino acid biosynthetic process"/>
    <property type="evidence" value="ECO:0007669"/>
    <property type="project" value="UniProtKB-KW"/>
</dbReference>
<evidence type="ECO:0000256" key="5">
    <source>
        <dbReference type="ARBA" id="ARBA00023002"/>
    </source>
</evidence>
<keyword evidence="4 8" id="KW-0521">NADP</keyword>
<organism evidence="12 14">
    <name type="scientific">Saliniramus fredricksonii</name>
    <dbReference type="NCBI Taxonomy" id="1653334"/>
    <lineage>
        <taxon>Bacteria</taxon>
        <taxon>Pseudomonadati</taxon>
        <taxon>Pseudomonadota</taxon>
        <taxon>Alphaproteobacteria</taxon>
        <taxon>Hyphomicrobiales</taxon>
        <taxon>Salinarimonadaceae</taxon>
        <taxon>Saliniramus</taxon>
    </lineage>
</organism>
<dbReference type="NCBIfam" id="NF001312">
    <property type="entry name" value="PRK00258.1-4"/>
    <property type="match status" value="1"/>
</dbReference>
<dbReference type="Pfam" id="PF18317">
    <property type="entry name" value="SDH_C"/>
    <property type="match status" value="1"/>
</dbReference>
<evidence type="ECO:0000256" key="4">
    <source>
        <dbReference type="ARBA" id="ARBA00022857"/>
    </source>
</evidence>
<feature type="binding site" evidence="8">
    <location>
        <begin position="129"/>
        <end position="133"/>
    </location>
    <ligand>
        <name>NADP(+)</name>
        <dbReference type="ChEBI" id="CHEBI:58349"/>
    </ligand>
</feature>
<evidence type="ECO:0000256" key="7">
    <source>
        <dbReference type="ARBA" id="ARBA00049442"/>
    </source>
</evidence>
<dbReference type="Gene3D" id="3.40.50.10860">
    <property type="entry name" value="Leucine Dehydrogenase, chain A, domain 1"/>
    <property type="match status" value="1"/>
</dbReference>
<comment type="similarity">
    <text evidence="8">Belongs to the shikimate dehydrogenase family.</text>
</comment>
<feature type="active site" description="Proton acceptor" evidence="8">
    <location>
        <position position="66"/>
    </location>
</feature>
<dbReference type="STRING" id="1653334.GA0071312_0740"/>
<feature type="binding site" evidence="8">
    <location>
        <position position="226"/>
    </location>
    <ligand>
        <name>shikimate</name>
        <dbReference type="ChEBI" id="CHEBI:36208"/>
    </ligand>
</feature>
<reference evidence="13 15" key="2">
    <citation type="submission" date="2016-08" db="EMBL/GenBank/DDBJ databases">
        <authorList>
            <person name="Varghese N."/>
            <person name="Submissions Spin"/>
        </authorList>
    </citation>
    <scope>NUCLEOTIDE SEQUENCE [LARGE SCALE GENOMIC DNA]</scope>
    <source>
        <strain evidence="13 15">HL-109</strain>
    </source>
</reference>
<reference evidence="12 14" key="1">
    <citation type="submission" date="2015-09" db="EMBL/GenBank/DDBJ databases">
        <title>Identification and resolution of microdiversity through metagenomic sequencing of parallel consortia.</title>
        <authorList>
            <person name="Nelson W.C."/>
            <person name="Romine M.F."/>
            <person name="Lindemann S.R."/>
        </authorList>
    </citation>
    <scope>NUCLEOTIDE SEQUENCE [LARGE SCALE GENOMIC DNA]</scope>
    <source>
        <strain evidence="12">HL-109</strain>
    </source>
</reference>
<dbReference type="GO" id="GO:0019632">
    <property type="term" value="P:shikimate metabolic process"/>
    <property type="evidence" value="ECO:0007669"/>
    <property type="project" value="InterPro"/>
</dbReference>
<dbReference type="GO" id="GO:0009073">
    <property type="term" value="P:aromatic amino acid family biosynthetic process"/>
    <property type="evidence" value="ECO:0007669"/>
    <property type="project" value="UniProtKB-KW"/>
</dbReference>
<dbReference type="Pfam" id="PF01488">
    <property type="entry name" value="Shikimate_DH"/>
    <property type="match status" value="1"/>
</dbReference>
<feature type="binding site" evidence="8">
    <location>
        <position position="62"/>
    </location>
    <ligand>
        <name>shikimate</name>
        <dbReference type="ChEBI" id="CHEBI:36208"/>
    </ligand>
</feature>
<feature type="domain" description="SDH C-terminal" evidence="11">
    <location>
        <begin position="247"/>
        <end position="276"/>
    </location>
</feature>
<evidence type="ECO:0000256" key="3">
    <source>
        <dbReference type="ARBA" id="ARBA00022605"/>
    </source>
</evidence>
<comment type="caution">
    <text evidence="12">The sequence shown here is derived from an EMBL/GenBank/DDBJ whole genome shotgun (WGS) entry which is preliminary data.</text>
</comment>
<dbReference type="PANTHER" id="PTHR21089:SF1">
    <property type="entry name" value="BIFUNCTIONAL 3-DEHYDROQUINATE DEHYDRATASE_SHIKIMATE DEHYDROGENASE, CHLOROPLASTIC"/>
    <property type="match status" value="1"/>
</dbReference>
<dbReference type="NCBIfam" id="TIGR00507">
    <property type="entry name" value="aroE"/>
    <property type="match status" value="1"/>
</dbReference>
<dbReference type="InterPro" id="IPR046346">
    <property type="entry name" value="Aminoacid_DH-like_N_sf"/>
</dbReference>
<dbReference type="GO" id="GO:0009423">
    <property type="term" value="P:chorismate biosynthetic process"/>
    <property type="evidence" value="ECO:0007669"/>
    <property type="project" value="UniProtKB-UniRule"/>
</dbReference>
<keyword evidence="15" id="KW-1185">Reference proteome</keyword>
<evidence type="ECO:0000259" key="11">
    <source>
        <dbReference type="Pfam" id="PF18317"/>
    </source>
</evidence>
<evidence type="ECO:0000256" key="6">
    <source>
        <dbReference type="ARBA" id="ARBA00023141"/>
    </source>
</evidence>
<evidence type="ECO:0000313" key="15">
    <source>
        <dbReference type="Proteomes" id="UP000182800"/>
    </source>
</evidence>
<evidence type="ECO:0000313" key="14">
    <source>
        <dbReference type="Proteomes" id="UP000050497"/>
    </source>
</evidence>
<dbReference type="HAMAP" id="MF_00222">
    <property type="entry name" value="Shikimate_DH_AroE"/>
    <property type="match status" value="1"/>
</dbReference>
<dbReference type="InterPro" id="IPR022893">
    <property type="entry name" value="Shikimate_DH_fam"/>
</dbReference>
<dbReference type="SUPFAM" id="SSF51735">
    <property type="entry name" value="NAD(P)-binding Rossmann-fold domains"/>
    <property type="match status" value="1"/>
</dbReference>
<gene>
    <name evidence="8 12" type="primary">aroE</name>
    <name evidence="13" type="ORF">GA0071312_0740</name>
    <name evidence="12" type="ORF">HLUCCO17_11975</name>
</gene>
<keyword evidence="3 8" id="KW-0028">Amino-acid biosynthesis</keyword>
<dbReference type="PANTHER" id="PTHR21089">
    <property type="entry name" value="SHIKIMATE DEHYDROGENASE"/>
    <property type="match status" value="1"/>
</dbReference>
<keyword evidence="5 8" id="KW-0560">Oxidoreductase</keyword>
<keyword evidence="6 8" id="KW-0057">Aromatic amino acid biosynthesis</keyword>
<evidence type="ECO:0000256" key="2">
    <source>
        <dbReference type="ARBA" id="ARBA00012962"/>
    </source>
</evidence>
<feature type="binding site" evidence="8">
    <location>
        <position position="102"/>
    </location>
    <ligand>
        <name>shikimate</name>
        <dbReference type="ChEBI" id="CHEBI:36208"/>
    </ligand>
</feature>
<dbReference type="EC" id="1.1.1.25" evidence="2 8"/>
<protein>
    <recommendedName>
        <fullName evidence="2 8">Shikimate dehydrogenase (NADP(+))</fullName>
        <shortName evidence="8">SDH</shortName>
        <ecNumber evidence="2 8">1.1.1.25</ecNumber>
    </recommendedName>
</protein>
<dbReference type="CDD" id="cd01065">
    <property type="entry name" value="NAD_bind_Shikimate_DH"/>
    <property type="match status" value="1"/>
</dbReference>
<feature type="binding site" evidence="8">
    <location>
        <begin position="15"/>
        <end position="17"/>
    </location>
    <ligand>
        <name>shikimate</name>
        <dbReference type="ChEBI" id="CHEBI:36208"/>
    </ligand>
</feature>
<dbReference type="GO" id="GO:0004764">
    <property type="term" value="F:shikimate 3-dehydrogenase (NADP+) activity"/>
    <property type="evidence" value="ECO:0007669"/>
    <property type="project" value="UniProtKB-UniRule"/>
</dbReference>
<comment type="subunit">
    <text evidence="8">Homodimer.</text>
</comment>
<evidence type="ECO:0000313" key="12">
    <source>
        <dbReference type="EMBL" id="KPQ10154.1"/>
    </source>
</evidence>
<feature type="binding site" evidence="8">
    <location>
        <position position="224"/>
    </location>
    <ligand>
        <name>NADP(+)</name>
        <dbReference type="ChEBI" id="CHEBI:58349"/>
    </ligand>
</feature>
<dbReference type="GO" id="GO:0050661">
    <property type="term" value="F:NADP binding"/>
    <property type="evidence" value="ECO:0007669"/>
    <property type="project" value="InterPro"/>
</dbReference>
<evidence type="ECO:0000256" key="8">
    <source>
        <dbReference type="HAMAP-Rule" id="MF_00222"/>
    </source>
</evidence>
<dbReference type="InterPro" id="IPR041121">
    <property type="entry name" value="SDH_C"/>
</dbReference>
<dbReference type="AlphaFoldDB" id="A0A0N8KE25"/>
<evidence type="ECO:0000259" key="10">
    <source>
        <dbReference type="Pfam" id="PF08501"/>
    </source>
</evidence>
<dbReference type="OrthoDB" id="9792692at2"/>
<feature type="binding site" evidence="8">
    <location>
        <position position="247"/>
    </location>
    <ligand>
        <name>NADP(+)</name>
        <dbReference type="ChEBI" id="CHEBI:58349"/>
    </ligand>
</feature>
<feature type="domain" description="Shikimate dehydrogenase substrate binding N-terminal" evidence="10">
    <location>
        <begin position="7"/>
        <end position="89"/>
    </location>
</feature>